<dbReference type="InterPro" id="IPR029069">
    <property type="entry name" value="HotDog_dom_sf"/>
</dbReference>
<comment type="similarity">
    <text evidence="1">Belongs to the 4-hydroxybenzoyl-CoA thioesterase family.</text>
</comment>
<evidence type="ECO:0000256" key="2">
    <source>
        <dbReference type="ARBA" id="ARBA00022801"/>
    </source>
</evidence>
<dbReference type="FunFam" id="3.10.129.10:FF:000104">
    <property type="entry name" value="Thioesterase family protein (AFU_orthologue AFUA_2G16350)"/>
    <property type="match status" value="1"/>
</dbReference>
<reference evidence="3" key="2">
    <citation type="submission" date="2023-05" db="EMBL/GenBank/DDBJ databases">
        <authorList>
            <consortium name="Lawrence Berkeley National Laboratory"/>
            <person name="Steindorff A."/>
            <person name="Hensen N."/>
            <person name="Bonometti L."/>
            <person name="Westerberg I."/>
            <person name="Brannstrom I.O."/>
            <person name="Guillou S."/>
            <person name="Cros-Aarteil S."/>
            <person name="Calhoun S."/>
            <person name="Haridas S."/>
            <person name="Kuo A."/>
            <person name="Mondo S."/>
            <person name="Pangilinan J."/>
            <person name="Riley R."/>
            <person name="Labutti K."/>
            <person name="Andreopoulos B."/>
            <person name="Lipzen A."/>
            <person name="Chen C."/>
            <person name="Yanf M."/>
            <person name="Daum C."/>
            <person name="Ng V."/>
            <person name="Clum A."/>
            <person name="Ohm R."/>
            <person name="Martin F."/>
            <person name="Silar P."/>
            <person name="Natvig D."/>
            <person name="Lalanne C."/>
            <person name="Gautier V."/>
            <person name="Ament-Velasquez S.L."/>
            <person name="Kruys A."/>
            <person name="Hutchinson M.I."/>
            <person name="Powell A.J."/>
            <person name="Barry K."/>
            <person name="Miller A.N."/>
            <person name="Grigoriev I.V."/>
            <person name="Debuchy R."/>
            <person name="Gladieux P."/>
            <person name="Thoren M.H."/>
            <person name="Johannesson H."/>
        </authorList>
    </citation>
    <scope>NUCLEOTIDE SEQUENCE</scope>
    <source>
        <strain evidence="3">PSN293</strain>
    </source>
</reference>
<proteinExistence type="inferred from homology"/>
<dbReference type="PANTHER" id="PTHR31793">
    <property type="entry name" value="4-HYDROXYBENZOYL-COA THIOESTERASE FAMILY MEMBER"/>
    <property type="match status" value="1"/>
</dbReference>
<protein>
    <submittedName>
        <fullName evidence="3">HotDog domain-containing protein</fullName>
    </submittedName>
</protein>
<dbReference type="Gene3D" id="3.10.129.10">
    <property type="entry name" value="Hotdog Thioesterase"/>
    <property type="match status" value="1"/>
</dbReference>
<dbReference type="CDD" id="cd00586">
    <property type="entry name" value="4HBT"/>
    <property type="match status" value="1"/>
</dbReference>
<dbReference type="EMBL" id="MU858157">
    <property type="protein sequence ID" value="KAK4211125.1"/>
    <property type="molecule type" value="Genomic_DNA"/>
</dbReference>
<keyword evidence="4" id="KW-1185">Reference proteome</keyword>
<evidence type="ECO:0000313" key="3">
    <source>
        <dbReference type="EMBL" id="KAK4211125.1"/>
    </source>
</evidence>
<name>A0AAN6Y2Z2_9PEZI</name>
<dbReference type="AlphaFoldDB" id="A0AAN6Y2Z2"/>
<accession>A0AAN6Y2Z2</accession>
<reference evidence="3" key="1">
    <citation type="journal article" date="2023" name="Mol. Phylogenet. Evol.">
        <title>Genome-scale phylogeny and comparative genomics of the fungal order Sordariales.</title>
        <authorList>
            <person name="Hensen N."/>
            <person name="Bonometti L."/>
            <person name="Westerberg I."/>
            <person name="Brannstrom I.O."/>
            <person name="Guillou S."/>
            <person name="Cros-Aarteil S."/>
            <person name="Calhoun S."/>
            <person name="Haridas S."/>
            <person name="Kuo A."/>
            <person name="Mondo S."/>
            <person name="Pangilinan J."/>
            <person name="Riley R."/>
            <person name="LaButti K."/>
            <person name="Andreopoulos B."/>
            <person name="Lipzen A."/>
            <person name="Chen C."/>
            <person name="Yan M."/>
            <person name="Daum C."/>
            <person name="Ng V."/>
            <person name="Clum A."/>
            <person name="Steindorff A."/>
            <person name="Ohm R.A."/>
            <person name="Martin F."/>
            <person name="Silar P."/>
            <person name="Natvig D.O."/>
            <person name="Lalanne C."/>
            <person name="Gautier V."/>
            <person name="Ament-Velasquez S.L."/>
            <person name="Kruys A."/>
            <person name="Hutchinson M.I."/>
            <person name="Powell A.J."/>
            <person name="Barry K."/>
            <person name="Miller A.N."/>
            <person name="Grigoriev I.V."/>
            <person name="Debuchy R."/>
            <person name="Gladieux P."/>
            <person name="Hiltunen Thoren M."/>
            <person name="Johannesson H."/>
        </authorList>
    </citation>
    <scope>NUCLEOTIDE SEQUENCE</scope>
    <source>
        <strain evidence="3">PSN293</strain>
    </source>
</reference>
<gene>
    <name evidence="3" type="ORF">QBC37DRAFT_427623</name>
</gene>
<evidence type="ECO:0000256" key="1">
    <source>
        <dbReference type="ARBA" id="ARBA00005953"/>
    </source>
</evidence>
<dbReference type="GO" id="GO:0047617">
    <property type="term" value="F:fatty acyl-CoA hydrolase activity"/>
    <property type="evidence" value="ECO:0007669"/>
    <property type="project" value="TreeGrafter"/>
</dbReference>
<dbReference type="PANTHER" id="PTHR31793:SF27">
    <property type="entry name" value="NOVEL THIOESTERASE SUPERFAMILY DOMAIN AND SAPOSIN A-TYPE DOMAIN CONTAINING PROTEIN (0610012H03RIK)"/>
    <property type="match status" value="1"/>
</dbReference>
<dbReference type="Pfam" id="PF13279">
    <property type="entry name" value="4HBT_2"/>
    <property type="match status" value="1"/>
</dbReference>
<evidence type="ECO:0000313" key="4">
    <source>
        <dbReference type="Proteomes" id="UP001301769"/>
    </source>
</evidence>
<dbReference type="InterPro" id="IPR050563">
    <property type="entry name" value="4-hydroxybenzoyl-CoA_TE"/>
</dbReference>
<dbReference type="Proteomes" id="UP001301769">
    <property type="component" value="Unassembled WGS sequence"/>
</dbReference>
<organism evidence="3 4">
    <name type="scientific">Rhypophila decipiens</name>
    <dbReference type="NCBI Taxonomy" id="261697"/>
    <lineage>
        <taxon>Eukaryota</taxon>
        <taxon>Fungi</taxon>
        <taxon>Dikarya</taxon>
        <taxon>Ascomycota</taxon>
        <taxon>Pezizomycotina</taxon>
        <taxon>Sordariomycetes</taxon>
        <taxon>Sordariomycetidae</taxon>
        <taxon>Sordariales</taxon>
        <taxon>Naviculisporaceae</taxon>
        <taxon>Rhypophila</taxon>
    </lineage>
</organism>
<comment type="caution">
    <text evidence="3">The sequence shown here is derived from an EMBL/GenBank/DDBJ whole genome shotgun (WGS) entry which is preliminary data.</text>
</comment>
<dbReference type="SUPFAM" id="SSF54637">
    <property type="entry name" value="Thioesterase/thiol ester dehydrase-isomerase"/>
    <property type="match status" value="1"/>
</dbReference>
<keyword evidence="2" id="KW-0378">Hydrolase</keyword>
<sequence length="154" mass="17556">MANKSLKSRTRQDYPYILEYRTRWSDNDMYNHMNNTIYNQLFDSVINAYLIDHGLDPATSPQHPLMARTSVDYFGSISYPAVAELSLRVNHLGKSSATYEVGLFEKNVKGIRAVGEFVHVFVDRETGRPNVNGMNSILRQSLEKILVKSLKGKI</sequence>